<evidence type="ECO:0000259" key="1">
    <source>
        <dbReference type="Pfam" id="PF13480"/>
    </source>
</evidence>
<protein>
    <submittedName>
        <fullName evidence="2">GNAT family N-acetyltransferase</fullName>
    </submittedName>
</protein>
<dbReference type="Gene3D" id="3.40.630.30">
    <property type="match status" value="1"/>
</dbReference>
<dbReference type="InterPro" id="IPR038740">
    <property type="entry name" value="BioF2-like_GNAT_dom"/>
</dbReference>
<dbReference type="InterPro" id="IPR016181">
    <property type="entry name" value="Acyl_CoA_acyltransferase"/>
</dbReference>
<keyword evidence="3" id="KW-1185">Reference proteome</keyword>
<reference evidence="3" key="1">
    <citation type="journal article" date="2019" name="Int. J. Syst. Evol. Microbiol.">
        <title>The Global Catalogue of Microorganisms (GCM) 10K type strain sequencing project: providing services to taxonomists for standard genome sequencing and annotation.</title>
        <authorList>
            <consortium name="The Broad Institute Genomics Platform"/>
            <consortium name="The Broad Institute Genome Sequencing Center for Infectious Disease"/>
            <person name="Wu L."/>
            <person name="Ma J."/>
        </authorList>
    </citation>
    <scope>NUCLEOTIDE SEQUENCE [LARGE SCALE GENOMIC DNA]</scope>
    <source>
        <strain evidence="3">CECT 8288</strain>
    </source>
</reference>
<comment type="caution">
    <text evidence="2">The sequence shown here is derived from an EMBL/GenBank/DDBJ whole genome shotgun (WGS) entry which is preliminary data.</text>
</comment>
<accession>A0ABV7WS02</accession>
<feature type="domain" description="BioF2-like acetyltransferase" evidence="1">
    <location>
        <begin position="165"/>
        <end position="307"/>
    </location>
</feature>
<name>A0ABV7WS02_9GAMM</name>
<dbReference type="SUPFAM" id="SSF55729">
    <property type="entry name" value="Acyl-CoA N-acyltransferases (Nat)"/>
    <property type="match status" value="1"/>
</dbReference>
<evidence type="ECO:0000313" key="2">
    <source>
        <dbReference type="EMBL" id="MFC3701611.1"/>
    </source>
</evidence>
<dbReference type="RefSeq" id="WP_290280691.1">
    <property type="nucleotide sequence ID" value="NZ_JAUFQI010000001.1"/>
</dbReference>
<sequence>MSYSFKIVSQLTQQSPLIAQWQSLQADCIDANFYHDWRWHFALKTHLLPTMQWVVGYHDDSLISVVPIEHNEQTGIVSLPSHSQIDLFDVTLNQNHLNIQWLHALFGFFSAEFQHWKRFSVRPVLKTSAMYQLYEQYSGLTHNDPYLKNTFFNVSDAKALAKLSKKHLKNINRLSRKLTNDVSEPTFEHACPLPNSLDVFLAIEDSSWKGQPGENTSIRKSAALSAFYKQVANAFNETGDCFICLCNTNNEYIAGQFALRTQNRLSMVKIGYNAKFHQYAPGNLLLAETLAFIAHSPINEVNLVTGPSWADRWHPLTQTVHWLTFYNNTFGSKCDYWWAHIKDKLRPIANKVRNKAVK</sequence>
<dbReference type="EMBL" id="JBHRYN010000010">
    <property type="protein sequence ID" value="MFC3701611.1"/>
    <property type="molecule type" value="Genomic_DNA"/>
</dbReference>
<gene>
    <name evidence="2" type="ORF">ACFOND_08185</name>
</gene>
<dbReference type="Proteomes" id="UP001595710">
    <property type="component" value="Unassembled WGS sequence"/>
</dbReference>
<evidence type="ECO:0000313" key="3">
    <source>
        <dbReference type="Proteomes" id="UP001595710"/>
    </source>
</evidence>
<organism evidence="2 3">
    <name type="scientific">Reinekea marina</name>
    <dbReference type="NCBI Taxonomy" id="1310421"/>
    <lineage>
        <taxon>Bacteria</taxon>
        <taxon>Pseudomonadati</taxon>
        <taxon>Pseudomonadota</taxon>
        <taxon>Gammaproteobacteria</taxon>
        <taxon>Oceanospirillales</taxon>
        <taxon>Saccharospirillaceae</taxon>
        <taxon>Reinekea</taxon>
    </lineage>
</organism>
<proteinExistence type="predicted"/>
<dbReference type="Pfam" id="PF13480">
    <property type="entry name" value="Acetyltransf_6"/>
    <property type="match status" value="1"/>
</dbReference>